<feature type="domain" description="Fe2OG dioxygenase" evidence="1">
    <location>
        <begin position="74"/>
        <end position="170"/>
    </location>
</feature>
<dbReference type="RefSeq" id="WP_114371787.1">
    <property type="nucleotide sequence ID" value="NZ_QPEX01000045.1"/>
</dbReference>
<protein>
    <recommendedName>
        <fullName evidence="1">Fe2OG dioxygenase domain-containing protein</fullName>
    </recommendedName>
</protein>
<dbReference type="InterPro" id="IPR037151">
    <property type="entry name" value="AlkB-like_sf"/>
</dbReference>
<dbReference type="AlphaFoldDB" id="A0A368KLX7"/>
<dbReference type="Proteomes" id="UP000253562">
    <property type="component" value="Unassembled WGS sequence"/>
</dbReference>
<dbReference type="PROSITE" id="PS51471">
    <property type="entry name" value="FE2OG_OXY"/>
    <property type="match status" value="1"/>
</dbReference>
<dbReference type="PANTHER" id="PTHR31212:SF4">
    <property type="entry name" value="ALPHA-KETOGLUTARATE-DEPENDENT DIOXYGENASE ALKB HOMOLOG 3"/>
    <property type="match status" value="1"/>
</dbReference>
<comment type="caution">
    <text evidence="2">The sequence shown here is derived from an EMBL/GenBank/DDBJ whole genome shotgun (WGS) entry which is preliminary data.</text>
</comment>
<sequence length="170" mass="19040">MVPEILLEHAFLAAQQDLFDELVGTVRWDESMRARKTASFGKPYIYSQMSYASTELLPGLIELRDQLALHLEIPFNNCLANYYETGENTMGYHADDTSGLLPRTGVAIVSLGSRRTISFRSIDGTTEVAYKLEPGSLLYMGAEIQMAWKHAIKRQPGAGPRISLTWRAIQ</sequence>
<dbReference type="GO" id="GO:0051213">
    <property type="term" value="F:dioxygenase activity"/>
    <property type="evidence" value="ECO:0007669"/>
    <property type="project" value="InterPro"/>
</dbReference>
<gene>
    <name evidence="2" type="ORF">DTL42_20765</name>
</gene>
<dbReference type="SUPFAM" id="SSF51197">
    <property type="entry name" value="Clavaminate synthase-like"/>
    <property type="match status" value="1"/>
</dbReference>
<evidence type="ECO:0000313" key="2">
    <source>
        <dbReference type="EMBL" id="RCS41025.1"/>
    </source>
</evidence>
<dbReference type="InterPro" id="IPR005123">
    <property type="entry name" value="Oxoglu/Fe-dep_dioxygenase_dom"/>
</dbReference>
<dbReference type="Gene3D" id="2.60.120.590">
    <property type="entry name" value="Alpha-ketoglutarate-dependent dioxygenase AlkB-like"/>
    <property type="match status" value="1"/>
</dbReference>
<dbReference type="InterPro" id="IPR027450">
    <property type="entry name" value="AlkB-like"/>
</dbReference>
<evidence type="ECO:0000313" key="3">
    <source>
        <dbReference type="Proteomes" id="UP000253562"/>
    </source>
</evidence>
<dbReference type="EMBL" id="QPEX01000045">
    <property type="protein sequence ID" value="RCS41025.1"/>
    <property type="molecule type" value="Genomic_DNA"/>
</dbReference>
<dbReference type="OrthoDB" id="9796932at2"/>
<dbReference type="GO" id="GO:0006307">
    <property type="term" value="P:DNA alkylation repair"/>
    <property type="evidence" value="ECO:0007669"/>
    <property type="project" value="InterPro"/>
</dbReference>
<dbReference type="PANTHER" id="PTHR31212">
    <property type="entry name" value="ALPHA-KETOGLUTARATE-DEPENDENT DIOXYGENASE ALKB HOMOLOG 3"/>
    <property type="match status" value="1"/>
</dbReference>
<name>A0A368KLX7_9BACT</name>
<evidence type="ECO:0000259" key="1">
    <source>
        <dbReference type="PROSITE" id="PS51471"/>
    </source>
</evidence>
<dbReference type="InterPro" id="IPR032854">
    <property type="entry name" value="ALKBH3"/>
</dbReference>
<dbReference type="Pfam" id="PF13532">
    <property type="entry name" value="2OG-FeII_Oxy_2"/>
    <property type="match status" value="1"/>
</dbReference>
<reference evidence="2 3" key="1">
    <citation type="submission" date="2018-07" db="EMBL/GenBank/DDBJ databases">
        <title>Comparative genomes isolates from brazilian mangrove.</title>
        <authorList>
            <person name="De Araujo J.E."/>
            <person name="Taketani R.G."/>
            <person name="Silva M.C.P."/>
            <person name="Lourenco M.V."/>
            <person name="Oliveira V.M."/>
            <person name="Andreote F.D."/>
        </authorList>
    </citation>
    <scope>NUCLEOTIDE SEQUENCE [LARGE SCALE GENOMIC DNA]</scope>
    <source>
        <strain evidence="2 3">HEX PRIS-MGV</strain>
    </source>
</reference>
<accession>A0A368KLX7</accession>
<proteinExistence type="predicted"/>
<organism evidence="2 3">
    <name type="scientific">Bremerella cremea</name>
    <dbReference type="NCBI Taxonomy" id="1031537"/>
    <lineage>
        <taxon>Bacteria</taxon>
        <taxon>Pseudomonadati</taxon>
        <taxon>Planctomycetota</taxon>
        <taxon>Planctomycetia</taxon>
        <taxon>Pirellulales</taxon>
        <taxon>Pirellulaceae</taxon>
        <taxon>Bremerella</taxon>
    </lineage>
</organism>